<dbReference type="GO" id="GO:0003995">
    <property type="term" value="F:acyl-CoA dehydrogenase activity"/>
    <property type="evidence" value="ECO:0007669"/>
    <property type="project" value="TreeGrafter"/>
</dbReference>
<reference evidence="8 9" key="1">
    <citation type="submission" date="2019-07" db="EMBL/GenBank/DDBJ databases">
        <title>Whole genome shotgun sequence of Pseudonocardia sulfidoxydans NBRC 16205.</title>
        <authorList>
            <person name="Hosoyama A."/>
            <person name="Uohara A."/>
            <person name="Ohji S."/>
            <person name="Ichikawa N."/>
        </authorList>
    </citation>
    <scope>NUCLEOTIDE SEQUENCE [LARGE SCALE GENOMIC DNA]</scope>
    <source>
        <strain evidence="8 9">NBRC 16205</strain>
    </source>
</reference>
<name>A0A511DKH6_9PSEU</name>
<evidence type="ECO:0000256" key="2">
    <source>
        <dbReference type="ARBA" id="ARBA00009347"/>
    </source>
</evidence>
<dbReference type="AlphaFoldDB" id="A0A511DKH6"/>
<dbReference type="Gene3D" id="1.10.540.10">
    <property type="entry name" value="Acyl-CoA dehydrogenase/oxidase, N-terminal domain"/>
    <property type="match status" value="1"/>
</dbReference>
<dbReference type="InterPro" id="IPR036250">
    <property type="entry name" value="AcylCo_DH-like_C"/>
</dbReference>
<keyword evidence="9" id="KW-1185">Reference proteome</keyword>
<keyword evidence="5" id="KW-0560">Oxidoreductase</keyword>
<dbReference type="InterPro" id="IPR037069">
    <property type="entry name" value="AcylCoA_DH/ox_N_sf"/>
</dbReference>
<evidence type="ECO:0000256" key="5">
    <source>
        <dbReference type="ARBA" id="ARBA00023002"/>
    </source>
</evidence>
<dbReference type="EMBL" id="BJVJ01000051">
    <property type="protein sequence ID" value="GEL25321.1"/>
    <property type="molecule type" value="Genomic_DNA"/>
</dbReference>
<dbReference type="SUPFAM" id="SSF47203">
    <property type="entry name" value="Acyl-CoA dehydrogenase C-terminal domain-like"/>
    <property type="match status" value="1"/>
</dbReference>
<dbReference type="Gene3D" id="1.20.140.10">
    <property type="entry name" value="Butyryl-CoA Dehydrogenase, subunit A, domain 3"/>
    <property type="match status" value="1"/>
</dbReference>
<dbReference type="InterPro" id="IPR046373">
    <property type="entry name" value="Acyl-CoA_Oxase/DH_mid-dom_sf"/>
</dbReference>
<evidence type="ECO:0000256" key="1">
    <source>
        <dbReference type="ARBA" id="ARBA00001974"/>
    </source>
</evidence>
<dbReference type="InterPro" id="IPR009075">
    <property type="entry name" value="AcylCo_DH/oxidase_C"/>
</dbReference>
<evidence type="ECO:0000256" key="3">
    <source>
        <dbReference type="ARBA" id="ARBA00022630"/>
    </source>
</evidence>
<dbReference type="GO" id="GO:0050660">
    <property type="term" value="F:flavin adenine dinucleotide binding"/>
    <property type="evidence" value="ECO:0007669"/>
    <property type="project" value="InterPro"/>
</dbReference>
<keyword evidence="4" id="KW-0274">FAD</keyword>
<feature type="domain" description="Acyl-CoA dehydrogenase/oxidase C-terminal" evidence="6">
    <location>
        <begin position="224"/>
        <end position="365"/>
    </location>
</feature>
<comment type="cofactor">
    <cofactor evidence="1">
        <name>FAD</name>
        <dbReference type="ChEBI" id="CHEBI:57692"/>
    </cofactor>
</comment>
<dbReference type="CDD" id="cd00567">
    <property type="entry name" value="ACAD"/>
    <property type="match status" value="1"/>
</dbReference>
<proteinExistence type="inferred from homology"/>
<accession>A0A511DKH6</accession>
<dbReference type="Pfam" id="PF00441">
    <property type="entry name" value="Acyl-CoA_dh_1"/>
    <property type="match status" value="1"/>
</dbReference>
<dbReference type="SUPFAM" id="SSF56645">
    <property type="entry name" value="Acyl-CoA dehydrogenase NM domain-like"/>
    <property type="match status" value="1"/>
</dbReference>
<evidence type="ECO:0000313" key="8">
    <source>
        <dbReference type="EMBL" id="GEL25321.1"/>
    </source>
</evidence>
<dbReference type="OrthoDB" id="3663644at2"/>
<dbReference type="InterPro" id="IPR013786">
    <property type="entry name" value="AcylCoA_DH/ox_N"/>
</dbReference>
<keyword evidence="3" id="KW-0285">Flavoprotein</keyword>
<feature type="domain" description="Acyl-CoA dehydrogenase/oxidase N-terminal" evidence="7">
    <location>
        <begin position="8"/>
        <end position="86"/>
    </location>
</feature>
<gene>
    <name evidence="8" type="primary">acd</name>
    <name evidence="8" type="ORF">PSU4_42750</name>
</gene>
<protein>
    <submittedName>
        <fullName evidence="8">Acyl-CoA dehydrogenase</fullName>
    </submittedName>
</protein>
<evidence type="ECO:0000259" key="7">
    <source>
        <dbReference type="Pfam" id="PF02771"/>
    </source>
</evidence>
<dbReference type="InterPro" id="IPR009100">
    <property type="entry name" value="AcylCoA_DH/oxidase_NM_dom_sf"/>
</dbReference>
<dbReference type="Pfam" id="PF02771">
    <property type="entry name" value="Acyl-CoA_dh_N"/>
    <property type="match status" value="1"/>
</dbReference>
<organism evidence="8 9">
    <name type="scientific">Pseudonocardia sulfidoxydans NBRC 16205</name>
    <dbReference type="NCBI Taxonomy" id="1223511"/>
    <lineage>
        <taxon>Bacteria</taxon>
        <taxon>Bacillati</taxon>
        <taxon>Actinomycetota</taxon>
        <taxon>Actinomycetes</taxon>
        <taxon>Pseudonocardiales</taxon>
        <taxon>Pseudonocardiaceae</taxon>
        <taxon>Pseudonocardia</taxon>
    </lineage>
</organism>
<dbReference type="Gene3D" id="2.40.110.10">
    <property type="entry name" value="Butyryl-CoA Dehydrogenase, subunit A, domain 2"/>
    <property type="match status" value="1"/>
</dbReference>
<dbReference type="RefSeq" id="WP_147111303.1">
    <property type="nucleotide sequence ID" value="NZ_BJVJ01000051.1"/>
</dbReference>
<dbReference type="PANTHER" id="PTHR43884:SF20">
    <property type="entry name" value="ACYL-COA DEHYDROGENASE FADE28"/>
    <property type="match status" value="1"/>
</dbReference>
<evidence type="ECO:0000313" key="9">
    <source>
        <dbReference type="Proteomes" id="UP000321685"/>
    </source>
</evidence>
<evidence type="ECO:0000256" key="4">
    <source>
        <dbReference type="ARBA" id="ARBA00022827"/>
    </source>
</evidence>
<comment type="similarity">
    <text evidence="2">Belongs to the acyl-CoA dehydrogenase family.</text>
</comment>
<evidence type="ECO:0000259" key="6">
    <source>
        <dbReference type="Pfam" id="PF00441"/>
    </source>
</evidence>
<comment type="caution">
    <text evidence="8">The sequence shown here is derived from an EMBL/GenBank/DDBJ whole genome shotgun (WGS) entry which is preliminary data.</text>
</comment>
<dbReference type="PANTHER" id="PTHR43884">
    <property type="entry name" value="ACYL-COA DEHYDROGENASE"/>
    <property type="match status" value="1"/>
</dbReference>
<sequence length="371" mass="38725">MRYTPDADAEELRATVRAFLDKHLPVDAVFAELRDDRGWDAGVWRRFAGELGAVALDVPEDLGGAGAGIRELAVVAEELGRVPSRLPWLSTAVLAVGALTACDDAVDLLDGLLSGDTTATLAHLEDPAGWDPATVATVAEPGADSWRLTGTKTLVVEGASADLLLVVARAGDELGLFAVHSVATGLTRTPLEALDLNRQLARVDMARVAARRIGAGHDIGALIASVLDRAVIALAAEQLGGAAAALDAAVAYAGERLQFGRPIGTFQAIKHRCADMAVQVEAARSAVAWVTACADEEPEDLPAAVAVAAMTCGAAYRFVAGENIQVHGGIGFTWEHPAHLHFRRAATDAVLFGDHAAHRERLLAAIGVTTL</sequence>
<dbReference type="Proteomes" id="UP000321685">
    <property type="component" value="Unassembled WGS sequence"/>
</dbReference>